<name>A0A803R9D8_CANSA</name>
<organism evidence="2 3">
    <name type="scientific">Cannabis sativa</name>
    <name type="common">Hemp</name>
    <name type="synonym">Marijuana</name>
    <dbReference type="NCBI Taxonomy" id="3483"/>
    <lineage>
        <taxon>Eukaryota</taxon>
        <taxon>Viridiplantae</taxon>
        <taxon>Streptophyta</taxon>
        <taxon>Embryophyta</taxon>
        <taxon>Tracheophyta</taxon>
        <taxon>Spermatophyta</taxon>
        <taxon>Magnoliopsida</taxon>
        <taxon>eudicotyledons</taxon>
        <taxon>Gunneridae</taxon>
        <taxon>Pentapetalae</taxon>
        <taxon>rosids</taxon>
        <taxon>fabids</taxon>
        <taxon>Rosales</taxon>
        <taxon>Cannabaceae</taxon>
        <taxon>Cannabis</taxon>
    </lineage>
</organism>
<evidence type="ECO:0000313" key="2">
    <source>
        <dbReference type="EnsemblPlants" id="cds.novel_model_6663_5bd9a17a"/>
    </source>
</evidence>
<dbReference type="AlphaFoldDB" id="A0A803R9D8"/>
<dbReference type="Proteomes" id="UP000596661">
    <property type="component" value="Unassembled WGS sequence"/>
</dbReference>
<feature type="transmembrane region" description="Helical" evidence="1">
    <location>
        <begin position="41"/>
        <end position="64"/>
    </location>
</feature>
<reference evidence="2" key="1">
    <citation type="submission" date="2021-03" db="UniProtKB">
        <authorList>
            <consortium name="EnsemblPlants"/>
        </authorList>
    </citation>
    <scope>IDENTIFICATION</scope>
</reference>
<protein>
    <submittedName>
        <fullName evidence="2">Uncharacterized protein</fullName>
    </submittedName>
</protein>
<accession>A0A803R9D8</accession>
<dbReference type="EnsemblPlants" id="novel_model_6663_5bd9a17a">
    <property type="protein sequence ID" value="cds.novel_model_6663_5bd9a17a"/>
    <property type="gene ID" value="novel_gene_3512_5bd9a17a"/>
</dbReference>
<dbReference type="EMBL" id="UZAU01000783">
    <property type="status" value="NOT_ANNOTATED_CDS"/>
    <property type="molecule type" value="Genomic_DNA"/>
</dbReference>
<proteinExistence type="predicted"/>
<keyword evidence="3" id="KW-1185">Reference proteome</keyword>
<feature type="transmembrane region" description="Helical" evidence="1">
    <location>
        <begin position="12"/>
        <end position="29"/>
    </location>
</feature>
<keyword evidence="1" id="KW-0472">Membrane</keyword>
<evidence type="ECO:0000313" key="3">
    <source>
        <dbReference type="Proteomes" id="UP000596661"/>
    </source>
</evidence>
<keyword evidence="1" id="KW-0812">Transmembrane</keyword>
<sequence>MPSLHTCSSKPFFFIILLSTNQQLVAFLAHKLHIVPFLQFFFYEMTVHLHVFGSIMMNWIVCYINS</sequence>
<keyword evidence="1" id="KW-1133">Transmembrane helix</keyword>
<dbReference type="Gramene" id="novel_model_6663_5bd9a17a">
    <property type="protein sequence ID" value="cds.novel_model_6663_5bd9a17a"/>
    <property type="gene ID" value="novel_gene_3512_5bd9a17a"/>
</dbReference>
<evidence type="ECO:0000256" key="1">
    <source>
        <dbReference type="SAM" id="Phobius"/>
    </source>
</evidence>